<name>A0A7R9DKZ7_TIMCR</name>
<protein>
    <submittedName>
        <fullName evidence="1">Uncharacterized protein</fullName>
    </submittedName>
</protein>
<sequence>MSGKGQLDYHKTSVYVKLSYGQAMYELITTRLAALTPREQLASSEPRVKPRPLETTAILKANPTTMRREEMPVKKGPVLPTRFKNKIDLLVVMHVPPPSPL</sequence>
<dbReference type="AlphaFoldDB" id="A0A7R9DKZ7"/>
<dbReference type="EMBL" id="OC326424">
    <property type="protein sequence ID" value="CAD7415700.1"/>
    <property type="molecule type" value="Genomic_DNA"/>
</dbReference>
<reference evidence="1" key="1">
    <citation type="submission" date="2020-11" db="EMBL/GenBank/DDBJ databases">
        <authorList>
            <person name="Tran Van P."/>
        </authorList>
    </citation>
    <scope>NUCLEOTIDE SEQUENCE</scope>
</reference>
<proteinExistence type="predicted"/>
<organism evidence="1">
    <name type="scientific">Timema cristinae</name>
    <name type="common">Walking stick</name>
    <dbReference type="NCBI Taxonomy" id="61476"/>
    <lineage>
        <taxon>Eukaryota</taxon>
        <taxon>Metazoa</taxon>
        <taxon>Ecdysozoa</taxon>
        <taxon>Arthropoda</taxon>
        <taxon>Hexapoda</taxon>
        <taxon>Insecta</taxon>
        <taxon>Pterygota</taxon>
        <taxon>Neoptera</taxon>
        <taxon>Polyneoptera</taxon>
        <taxon>Phasmatodea</taxon>
        <taxon>Timematodea</taxon>
        <taxon>Timematoidea</taxon>
        <taxon>Timematidae</taxon>
        <taxon>Timema</taxon>
    </lineage>
</organism>
<evidence type="ECO:0000313" key="1">
    <source>
        <dbReference type="EMBL" id="CAD7415700.1"/>
    </source>
</evidence>
<accession>A0A7R9DKZ7</accession>
<gene>
    <name evidence="1" type="ORF">TCEB3V08_LOCUS12513</name>
</gene>